<evidence type="ECO:0000256" key="2">
    <source>
        <dbReference type="ARBA" id="ARBA00022723"/>
    </source>
</evidence>
<keyword evidence="2" id="KW-0479">Metal-binding</keyword>
<dbReference type="InterPro" id="IPR001878">
    <property type="entry name" value="Znf_CCHC"/>
</dbReference>
<dbReference type="SUPFAM" id="SSF57756">
    <property type="entry name" value="Retrovirus zinc finger-like domains"/>
    <property type="match status" value="1"/>
</dbReference>
<gene>
    <name evidence="10" type="ORF">F2P81_014790</name>
</gene>
<evidence type="ECO:0000256" key="5">
    <source>
        <dbReference type="ARBA" id="ARBA00023242"/>
    </source>
</evidence>
<feature type="region of interest" description="Disordered" evidence="7">
    <location>
        <begin position="1060"/>
        <end position="1169"/>
    </location>
</feature>
<feature type="compositionally biased region" description="Basic and acidic residues" evidence="7">
    <location>
        <begin position="744"/>
        <end position="782"/>
    </location>
</feature>
<feature type="compositionally biased region" description="Basic and acidic residues" evidence="7">
    <location>
        <begin position="1019"/>
        <end position="1035"/>
    </location>
</feature>
<feature type="compositionally biased region" description="Basic and acidic residues" evidence="7">
    <location>
        <begin position="374"/>
        <end position="393"/>
    </location>
</feature>
<dbReference type="Gene3D" id="3.30.40.10">
    <property type="entry name" value="Zinc/RING finger domain, C3HC4 (zinc finger)"/>
    <property type="match status" value="1"/>
</dbReference>
<dbReference type="GO" id="GO:0005634">
    <property type="term" value="C:nucleus"/>
    <property type="evidence" value="ECO:0007669"/>
    <property type="project" value="UniProtKB-SubCell"/>
</dbReference>
<evidence type="ECO:0000256" key="3">
    <source>
        <dbReference type="ARBA" id="ARBA00022771"/>
    </source>
</evidence>
<feature type="domain" description="DWNN" evidence="9">
    <location>
        <begin position="1"/>
        <end position="28"/>
    </location>
</feature>
<dbReference type="Proteomes" id="UP000438429">
    <property type="component" value="Unassembled WGS sequence"/>
</dbReference>
<feature type="compositionally biased region" description="Basic and acidic residues" evidence="7">
    <location>
        <begin position="918"/>
        <end position="928"/>
    </location>
</feature>
<dbReference type="Gene3D" id="4.10.60.10">
    <property type="entry name" value="Zinc finger, CCHC-type"/>
    <property type="match status" value="1"/>
</dbReference>
<feature type="compositionally biased region" description="Basic and acidic residues" evidence="7">
    <location>
        <begin position="821"/>
        <end position="864"/>
    </location>
</feature>
<dbReference type="PROSITE" id="PS51282">
    <property type="entry name" value="DWNN"/>
    <property type="match status" value="1"/>
</dbReference>
<dbReference type="SUPFAM" id="SSF57850">
    <property type="entry name" value="RING/U-box"/>
    <property type="match status" value="1"/>
</dbReference>
<keyword evidence="4" id="KW-0862">Zinc</keyword>
<dbReference type="AlphaFoldDB" id="A0A6A4SKX1"/>
<sequence length="1169" mass="131800">MWDKNSKEYTDDDGPISKGSSVIVRRIPTSGGRSGSSSKTHNQVLKVYLDDWSKIVLCVCVCFSERSASQHHRSLDVVKAPVGKSLLDAGVHLISVKAYECEHLQCSTLHPCYAGRITKDYPAFDLPSFVSVALIHLRVYMQMANLADADVSEEDKIKVMLNQSTYDSMNYSKKFGTVLPANYTCYRCGNTGHHIRNCPINGDKNSEAPPRIKKSTGIPRSFMVEVDDPSIKGAMLTNCGRYAIPAIDAEAYAIGKKEKPPFVPQEKPKSDVEEDPVPDELLCLICHDLLSDAVVIPCCGNSYCIRTTLLDSDEHVCPTCDQSNVSPDTLIANKFLRQDPLLYRPQAADTPQLSGNPPVATGPASACNTANTSLKKEQSCLEIPDKSKSPSDHHKNRHHSRSHTKKSASSSYSSTRRAECSGREVGGFGASLTGSHYTQPANQKSSQELDRERYLQWKKQYKDWCEKYFSRYVGHFHQLPLPFINLPPPPLWEGNKYPPHANLDSRYQSAAWMDGRSPPSQSSSDSRSPPSHSSSESRSTPSQSSSDSRSPPSHMSNNSRSPPSRSSSDGRSTPSKDGTEPGAHQQLKDGDLPFTFTKGSKEVEVQERSNDDKRVIGRNPEDLSIVKNEQRRTKKHEGGREEESTSRDAVDSTEDTRKDERGHDTGPHARKDGTSVRDKATFHPSLKPNLEGEKGRRRGQDSDSRQDVERQRKLKSNKEAGRNENPGGSKAAVLSSEKIRKRKGENLEQKETRKSESLDPSDRKKPKSEQKKEGKAWPLRERDIWEGKITVKPQKKISININLDGKRKEEKTETQENIIGKSKEEMENIGDREGKLRRGDTGVEVNEKKESSREKEGVFEEKIKPDEGDAKQLLDIPAIRVDKRGMWVNIAAKKEEVVGKKAEGEDEDFDLWHSALLSKEEKESKNQWEEAGGMKPSKSEELTRDERRSTTGKEEEEERARKESGGQNSENVRESTCAENARNSLEVSKPDEALMERVKRWKEEEEEDTMRFNSQRSSSESHDDSSCEDEQERRTVGKNLEEYIQDRVAKAEDQLVLLQVPLSKWEKVESEEEERNEEEVKAQEPLSVVLPPPLAISSNRETEGESEQKRQRRKEGTKKQKRETSKSSPELLEEWELKKHKKKSKRDNDGREEESGGEVDDWWKEVMSS</sequence>
<keyword evidence="3 6" id="KW-0863">Zinc-finger</keyword>
<reference evidence="10 11" key="1">
    <citation type="submission" date="2019-06" db="EMBL/GenBank/DDBJ databases">
        <title>Draft genomes of female and male turbot (Scophthalmus maximus).</title>
        <authorList>
            <person name="Xu H."/>
            <person name="Xu X.-W."/>
            <person name="Shao C."/>
            <person name="Chen S."/>
        </authorList>
    </citation>
    <scope>NUCLEOTIDE SEQUENCE [LARGE SCALE GENOMIC DNA]</scope>
    <source>
        <strain evidence="10">Ysfricsl-2016a</strain>
        <tissue evidence="10">Blood</tissue>
    </source>
</reference>
<dbReference type="Pfam" id="PF00098">
    <property type="entry name" value="zf-CCHC"/>
    <property type="match status" value="1"/>
</dbReference>
<feature type="compositionally biased region" description="Polar residues" evidence="7">
    <location>
        <begin position="977"/>
        <end position="986"/>
    </location>
</feature>
<evidence type="ECO:0000259" key="8">
    <source>
        <dbReference type="PROSITE" id="PS50158"/>
    </source>
</evidence>
<dbReference type="GO" id="GO:0016567">
    <property type="term" value="P:protein ubiquitination"/>
    <property type="evidence" value="ECO:0007669"/>
    <property type="project" value="InterPro"/>
</dbReference>
<dbReference type="GO" id="GO:0006511">
    <property type="term" value="P:ubiquitin-dependent protein catabolic process"/>
    <property type="evidence" value="ECO:0007669"/>
    <property type="project" value="TreeGrafter"/>
</dbReference>
<dbReference type="InterPro" id="IPR014891">
    <property type="entry name" value="DWNN_domain"/>
</dbReference>
<feature type="region of interest" description="Disordered" evidence="7">
    <location>
        <begin position="431"/>
        <end position="450"/>
    </location>
</feature>
<feature type="region of interest" description="Disordered" evidence="7">
    <location>
        <begin position="512"/>
        <end position="782"/>
    </location>
</feature>
<dbReference type="CDD" id="cd16620">
    <property type="entry name" value="vRING-HC-C4C4_RBBP6"/>
    <property type="match status" value="1"/>
</dbReference>
<accession>A0A6A4SKX1</accession>
<evidence type="ECO:0000313" key="11">
    <source>
        <dbReference type="Proteomes" id="UP000438429"/>
    </source>
</evidence>
<feature type="compositionally biased region" description="Basic and acidic residues" evidence="7">
    <location>
        <begin position="690"/>
        <end position="722"/>
    </location>
</feature>
<organism evidence="10 11">
    <name type="scientific">Scophthalmus maximus</name>
    <name type="common">Turbot</name>
    <name type="synonym">Psetta maxima</name>
    <dbReference type="NCBI Taxonomy" id="52904"/>
    <lineage>
        <taxon>Eukaryota</taxon>
        <taxon>Metazoa</taxon>
        <taxon>Chordata</taxon>
        <taxon>Craniata</taxon>
        <taxon>Vertebrata</taxon>
        <taxon>Euteleostomi</taxon>
        <taxon>Actinopterygii</taxon>
        <taxon>Neopterygii</taxon>
        <taxon>Teleostei</taxon>
        <taxon>Neoteleostei</taxon>
        <taxon>Acanthomorphata</taxon>
        <taxon>Carangaria</taxon>
        <taxon>Pleuronectiformes</taxon>
        <taxon>Pleuronectoidei</taxon>
        <taxon>Scophthalmidae</taxon>
        <taxon>Scophthalmus</taxon>
    </lineage>
</organism>
<evidence type="ECO:0000256" key="6">
    <source>
        <dbReference type="PROSITE-ProRule" id="PRU00047"/>
    </source>
</evidence>
<dbReference type="SMART" id="SM00343">
    <property type="entry name" value="ZnF_C2HC"/>
    <property type="match status" value="1"/>
</dbReference>
<feature type="compositionally biased region" description="Polar residues" evidence="7">
    <location>
        <begin position="432"/>
        <end position="446"/>
    </location>
</feature>
<feature type="compositionally biased region" description="Basic residues" evidence="7">
    <location>
        <begin position="394"/>
        <end position="406"/>
    </location>
</feature>
<comment type="subcellular location">
    <subcellularLocation>
        <location evidence="1">Nucleus</location>
    </subcellularLocation>
</comment>
<feature type="compositionally biased region" description="Basic and acidic residues" evidence="7">
    <location>
        <begin position="628"/>
        <end position="681"/>
    </location>
</feature>
<keyword evidence="5" id="KW-0539">Nucleus</keyword>
<dbReference type="PROSITE" id="PS50158">
    <property type="entry name" value="ZF_CCHC"/>
    <property type="match status" value="1"/>
</dbReference>
<evidence type="ECO:0000259" key="9">
    <source>
        <dbReference type="PROSITE" id="PS51282"/>
    </source>
</evidence>
<feature type="region of interest" description="Disordered" evidence="7">
    <location>
        <begin position="806"/>
        <end position="864"/>
    </location>
</feature>
<feature type="compositionally biased region" description="Acidic residues" evidence="7">
    <location>
        <begin position="1150"/>
        <end position="1160"/>
    </location>
</feature>
<dbReference type="InterPro" id="IPR036875">
    <property type="entry name" value="Znf_CCHC_sf"/>
</dbReference>
<protein>
    <recommendedName>
        <fullName evidence="12">E3 ubiquitin-protein ligase RBBP6-like</fullName>
    </recommendedName>
</protein>
<dbReference type="GO" id="GO:0061630">
    <property type="term" value="F:ubiquitin protein ligase activity"/>
    <property type="evidence" value="ECO:0007669"/>
    <property type="project" value="InterPro"/>
</dbReference>
<feature type="compositionally biased region" description="Basic residues" evidence="7">
    <location>
        <begin position="1110"/>
        <end position="1121"/>
    </location>
</feature>
<feature type="compositionally biased region" description="Basic and acidic residues" evidence="7">
    <location>
        <begin position="599"/>
        <end position="621"/>
    </location>
</feature>
<evidence type="ECO:0008006" key="12">
    <source>
        <dbReference type="Google" id="ProtNLM"/>
    </source>
</evidence>
<dbReference type="InterPro" id="IPR033489">
    <property type="entry name" value="RBBP6"/>
</dbReference>
<name>A0A6A4SKX1_SCOMX</name>
<dbReference type="PANTHER" id="PTHR15439:SF0">
    <property type="entry name" value="CELL DIVISION CYCLE AND APOPTOSIS REGULATOR PROTEIN 1-RELATED"/>
    <property type="match status" value="1"/>
</dbReference>
<feature type="domain" description="CCHC-type" evidence="8">
    <location>
        <begin position="185"/>
        <end position="199"/>
    </location>
</feature>
<evidence type="ECO:0000256" key="1">
    <source>
        <dbReference type="ARBA" id="ARBA00004123"/>
    </source>
</evidence>
<evidence type="ECO:0000256" key="4">
    <source>
        <dbReference type="ARBA" id="ARBA00022833"/>
    </source>
</evidence>
<comment type="caution">
    <text evidence="10">The sequence shown here is derived from an EMBL/GenBank/DDBJ whole genome shotgun (WGS) entry which is preliminary data.</text>
</comment>
<feature type="compositionally biased region" description="Low complexity" evidence="7">
    <location>
        <begin position="516"/>
        <end position="575"/>
    </location>
</feature>
<evidence type="ECO:0000256" key="7">
    <source>
        <dbReference type="SAM" id="MobiDB-lite"/>
    </source>
</evidence>
<feature type="region of interest" description="Disordered" evidence="7">
    <location>
        <begin position="347"/>
        <end position="425"/>
    </location>
</feature>
<feature type="compositionally biased region" description="Basic and acidic residues" evidence="7">
    <location>
        <begin position="988"/>
        <end position="1003"/>
    </location>
</feature>
<dbReference type="PANTHER" id="PTHR15439">
    <property type="entry name" value="RETINOBLASTOMA-BINDING PROTEIN 6"/>
    <property type="match status" value="1"/>
</dbReference>
<evidence type="ECO:0000313" key="10">
    <source>
        <dbReference type="EMBL" id="KAF0032500.1"/>
    </source>
</evidence>
<feature type="compositionally biased region" description="Basic and acidic residues" evidence="7">
    <location>
        <begin position="937"/>
        <end position="964"/>
    </location>
</feature>
<feature type="region of interest" description="Disordered" evidence="7">
    <location>
        <begin position="914"/>
        <end position="1035"/>
    </location>
</feature>
<dbReference type="GO" id="GO:0008270">
    <property type="term" value="F:zinc ion binding"/>
    <property type="evidence" value="ECO:0007669"/>
    <property type="project" value="UniProtKB-KW"/>
</dbReference>
<dbReference type="GO" id="GO:0003676">
    <property type="term" value="F:nucleic acid binding"/>
    <property type="evidence" value="ECO:0007669"/>
    <property type="project" value="InterPro"/>
</dbReference>
<proteinExistence type="predicted"/>
<dbReference type="GO" id="GO:0006397">
    <property type="term" value="P:mRNA processing"/>
    <property type="evidence" value="ECO:0007669"/>
    <property type="project" value="InterPro"/>
</dbReference>
<dbReference type="EMBL" id="VEVO01000013">
    <property type="protein sequence ID" value="KAF0032500.1"/>
    <property type="molecule type" value="Genomic_DNA"/>
</dbReference>
<dbReference type="InterPro" id="IPR013083">
    <property type="entry name" value="Znf_RING/FYVE/PHD"/>
</dbReference>
<feature type="compositionally biased region" description="Basic and acidic residues" evidence="7">
    <location>
        <begin position="1100"/>
        <end position="1109"/>
    </location>
</feature>